<gene>
    <name evidence="1" type="ORF">METZ01_LOCUS227801</name>
</gene>
<evidence type="ECO:0000313" key="1">
    <source>
        <dbReference type="EMBL" id="SVB74947.1"/>
    </source>
</evidence>
<organism evidence="1">
    <name type="scientific">marine metagenome</name>
    <dbReference type="NCBI Taxonomy" id="408172"/>
    <lineage>
        <taxon>unclassified sequences</taxon>
        <taxon>metagenomes</taxon>
        <taxon>ecological metagenomes</taxon>
    </lineage>
</organism>
<proteinExistence type="predicted"/>
<dbReference type="AlphaFoldDB" id="A0A382GJZ2"/>
<sequence>MDPALREHYLQIARDNPNILCSEVPAEVLAETAYDDNDPSELLWAFLEVGFNRWLAEKHGRSVILPNSMLRDALSVLWDRTCRLYTSHLLSRDDPDWDKPFFSNEGLEGSW</sequence>
<dbReference type="EMBL" id="UINC01055730">
    <property type="protein sequence ID" value="SVB74947.1"/>
    <property type="molecule type" value="Genomic_DNA"/>
</dbReference>
<reference evidence="1" key="1">
    <citation type="submission" date="2018-05" db="EMBL/GenBank/DDBJ databases">
        <authorList>
            <person name="Lanie J.A."/>
            <person name="Ng W.-L."/>
            <person name="Kazmierczak K.M."/>
            <person name="Andrzejewski T.M."/>
            <person name="Davidsen T.M."/>
            <person name="Wayne K.J."/>
            <person name="Tettelin H."/>
            <person name="Glass J.I."/>
            <person name="Rusch D."/>
            <person name="Podicherti R."/>
            <person name="Tsui H.-C.T."/>
            <person name="Winkler M.E."/>
        </authorList>
    </citation>
    <scope>NUCLEOTIDE SEQUENCE</scope>
</reference>
<name>A0A382GJZ2_9ZZZZ</name>
<protein>
    <submittedName>
        <fullName evidence="1">Uncharacterized protein</fullName>
    </submittedName>
</protein>
<accession>A0A382GJZ2</accession>